<feature type="transmembrane region" description="Helical" evidence="6">
    <location>
        <begin position="175"/>
        <end position="200"/>
    </location>
</feature>
<gene>
    <name evidence="7" type="ORF">CUU80_00495</name>
</gene>
<protein>
    <recommendedName>
        <fullName evidence="9">Polysaccharide biosynthesis protein</fullName>
    </recommendedName>
</protein>
<evidence type="ECO:0000256" key="6">
    <source>
        <dbReference type="SAM" id="Phobius"/>
    </source>
</evidence>
<evidence type="ECO:0008006" key="9">
    <source>
        <dbReference type="Google" id="ProtNLM"/>
    </source>
</evidence>
<dbReference type="PANTHER" id="PTHR30250:SF26">
    <property type="entry name" value="PSMA PROTEIN"/>
    <property type="match status" value="1"/>
</dbReference>
<evidence type="ECO:0000256" key="4">
    <source>
        <dbReference type="ARBA" id="ARBA00022989"/>
    </source>
</evidence>
<comment type="caution">
    <text evidence="7">The sequence shown here is derived from an EMBL/GenBank/DDBJ whole genome shotgun (WGS) entry which is preliminary data.</text>
</comment>
<organism evidence="7 8">
    <name type="scientific">Bifidobacterium scaligerum</name>
    <dbReference type="NCBI Taxonomy" id="2052656"/>
    <lineage>
        <taxon>Bacteria</taxon>
        <taxon>Bacillati</taxon>
        <taxon>Actinomycetota</taxon>
        <taxon>Actinomycetes</taxon>
        <taxon>Bifidobacteriales</taxon>
        <taxon>Bifidobacteriaceae</taxon>
        <taxon>Bifidobacterium</taxon>
    </lineage>
</organism>
<keyword evidence="2" id="KW-1003">Cell membrane</keyword>
<reference evidence="7 8" key="1">
    <citation type="submission" date="2017-11" db="EMBL/GenBank/DDBJ databases">
        <title>Draft genome sequences of strains TRE 1, TRE D, TRE H and TRI 7, isolated from tamarins, belonging to four potential novel Bifidobacterium species.</title>
        <authorList>
            <person name="Mattarelli P."/>
            <person name="Modesto M."/>
            <person name="Bonetti A."/>
            <person name="Puglisi E."/>
            <person name="Morelli L."/>
        </authorList>
    </citation>
    <scope>NUCLEOTIDE SEQUENCE [LARGE SCALE GENOMIC DNA]</scope>
    <source>
        <strain evidence="8">TRED</strain>
    </source>
</reference>
<keyword evidence="8" id="KW-1185">Reference proteome</keyword>
<evidence type="ECO:0000256" key="5">
    <source>
        <dbReference type="ARBA" id="ARBA00023136"/>
    </source>
</evidence>
<keyword evidence="5 6" id="KW-0472">Membrane</keyword>
<evidence type="ECO:0000256" key="2">
    <source>
        <dbReference type="ARBA" id="ARBA00022475"/>
    </source>
</evidence>
<evidence type="ECO:0000256" key="3">
    <source>
        <dbReference type="ARBA" id="ARBA00022692"/>
    </source>
</evidence>
<feature type="transmembrane region" description="Helical" evidence="6">
    <location>
        <begin position="406"/>
        <end position="428"/>
    </location>
</feature>
<dbReference type="InterPro" id="IPR002797">
    <property type="entry name" value="Polysacc_synth"/>
</dbReference>
<dbReference type="RefSeq" id="WP_100495410.1">
    <property type="nucleotide sequence ID" value="NZ_PGLQ01000001.1"/>
</dbReference>
<evidence type="ECO:0000313" key="7">
    <source>
        <dbReference type="EMBL" id="PJM79671.1"/>
    </source>
</evidence>
<keyword evidence="4 6" id="KW-1133">Transmembrane helix</keyword>
<feature type="transmembrane region" description="Helical" evidence="6">
    <location>
        <begin position="345"/>
        <end position="367"/>
    </location>
</feature>
<dbReference type="OrthoDB" id="3224024at2"/>
<evidence type="ECO:0000256" key="1">
    <source>
        <dbReference type="ARBA" id="ARBA00004651"/>
    </source>
</evidence>
<proteinExistence type="predicted"/>
<name>A0A2M9HS77_9BIFI</name>
<dbReference type="EMBL" id="PGLQ01000001">
    <property type="protein sequence ID" value="PJM79671.1"/>
    <property type="molecule type" value="Genomic_DNA"/>
</dbReference>
<dbReference type="InterPro" id="IPR050833">
    <property type="entry name" value="Poly_Biosynth_Transport"/>
</dbReference>
<feature type="transmembrane region" description="Helical" evidence="6">
    <location>
        <begin position="12"/>
        <end position="42"/>
    </location>
</feature>
<accession>A0A2M9HS77</accession>
<feature type="transmembrane region" description="Helical" evidence="6">
    <location>
        <begin position="440"/>
        <end position="465"/>
    </location>
</feature>
<dbReference type="PANTHER" id="PTHR30250">
    <property type="entry name" value="PST FAMILY PREDICTED COLANIC ACID TRANSPORTER"/>
    <property type="match status" value="1"/>
</dbReference>
<evidence type="ECO:0000313" key="8">
    <source>
        <dbReference type="Proteomes" id="UP000228755"/>
    </source>
</evidence>
<sequence length="521" mass="57351">MNERADERRRLVVGMTATIVAFLVQLGVNFLLTPYIIAMLGAEAYGFIPLVNNLIGYAGILTSALNAMAGRFIGVAYNRGDYMKANEYFSSVMIADIVLAIAFAVPYALIVMFPQIVMNIPPNLVEDVRLTFLFCAIGTEFSLVTSVYGAVYYISDRLDRNAVRNIEGNVLRVGVLLLLFCLWKPMLCFVAASMLALNLYQCVANVYYTRKLTPQLTVRRSSFRMRAVRELVSSGVWNSVDSASYTLLIALDVFLANRFLGALVAGQYSIAKTMPQFMTNVASMLSSVFAPRVLRLYAQDRRDDMARSLARSIRFMGLVLSLPCGFLIVYGTDFFRLWAPGEDAGWLQTMSVVSLLAMLISGCARPISNVYTAMNKVKVPSLMFLACGVLNISVVIPMLIWGDWGIWAIIIIAAVLDCAKNMVALPIYTARCMGTSIRDMFAAMIRGLAVLPVMLAVTALCHMVVPARSWTVLVALALGCTAVACVPCVFVVLNRAERVMLWRLARGFMASGLGEGRNGRR</sequence>
<feature type="transmembrane region" description="Helical" evidence="6">
    <location>
        <begin position="315"/>
        <end position="339"/>
    </location>
</feature>
<dbReference type="Pfam" id="PF01943">
    <property type="entry name" value="Polysacc_synt"/>
    <property type="match status" value="1"/>
</dbReference>
<feature type="transmembrane region" description="Helical" evidence="6">
    <location>
        <begin position="54"/>
        <end position="76"/>
    </location>
</feature>
<dbReference type="AlphaFoldDB" id="A0A2M9HS77"/>
<comment type="subcellular location">
    <subcellularLocation>
        <location evidence="1">Cell membrane</location>
        <topology evidence="1">Multi-pass membrane protein</topology>
    </subcellularLocation>
</comment>
<feature type="transmembrane region" description="Helical" evidence="6">
    <location>
        <begin position="471"/>
        <end position="493"/>
    </location>
</feature>
<feature type="transmembrane region" description="Helical" evidence="6">
    <location>
        <begin position="379"/>
        <end position="400"/>
    </location>
</feature>
<feature type="transmembrane region" description="Helical" evidence="6">
    <location>
        <begin position="88"/>
        <end position="110"/>
    </location>
</feature>
<dbReference type="GO" id="GO:0005886">
    <property type="term" value="C:plasma membrane"/>
    <property type="evidence" value="ECO:0007669"/>
    <property type="project" value="UniProtKB-SubCell"/>
</dbReference>
<dbReference type="Proteomes" id="UP000228755">
    <property type="component" value="Unassembled WGS sequence"/>
</dbReference>
<keyword evidence="3 6" id="KW-0812">Transmembrane</keyword>
<feature type="transmembrane region" description="Helical" evidence="6">
    <location>
        <begin position="130"/>
        <end position="154"/>
    </location>
</feature>